<dbReference type="AlphaFoldDB" id="A0A812VA00"/>
<gene>
    <name evidence="1" type="ORF">SPIL2461_LOCUS16020</name>
</gene>
<feature type="non-terminal residue" evidence="1">
    <location>
        <position position="60"/>
    </location>
</feature>
<dbReference type="EMBL" id="CAJNIZ010040635">
    <property type="protein sequence ID" value="CAE7605376.1"/>
    <property type="molecule type" value="Genomic_DNA"/>
</dbReference>
<reference evidence="1" key="1">
    <citation type="submission" date="2021-02" db="EMBL/GenBank/DDBJ databases">
        <authorList>
            <person name="Dougan E. K."/>
            <person name="Rhodes N."/>
            <person name="Thang M."/>
            <person name="Chan C."/>
        </authorList>
    </citation>
    <scope>NUCLEOTIDE SEQUENCE</scope>
</reference>
<sequence length="60" mass="6303">VNVNLTEGENLTEWAYCPNPAACPGGFLNASAAPGQAIEVVNPMCLPGYTGLGRYDSTMR</sequence>
<keyword evidence="2" id="KW-1185">Reference proteome</keyword>
<organism evidence="1 2">
    <name type="scientific">Symbiodinium pilosum</name>
    <name type="common">Dinoflagellate</name>
    <dbReference type="NCBI Taxonomy" id="2952"/>
    <lineage>
        <taxon>Eukaryota</taxon>
        <taxon>Sar</taxon>
        <taxon>Alveolata</taxon>
        <taxon>Dinophyceae</taxon>
        <taxon>Suessiales</taxon>
        <taxon>Symbiodiniaceae</taxon>
        <taxon>Symbiodinium</taxon>
    </lineage>
</organism>
<comment type="caution">
    <text evidence="1">The sequence shown here is derived from an EMBL/GenBank/DDBJ whole genome shotgun (WGS) entry which is preliminary data.</text>
</comment>
<evidence type="ECO:0000313" key="2">
    <source>
        <dbReference type="Proteomes" id="UP000649617"/>
    </source>
</evidence>
<accession>A0A812VA00</accession>
<dbReference type="Proteomes" id="UP000649617">
    <property type="component" value="Unassembled WGS sequence"/>
</dbReference>
<protein>
    <submittedName>
        <fullName evidence="1">Uncharacterized protein</fullName>
    </submittedName>
</protein>
<proteinExistence type="predicted"/>
<evidence type="ECO:0000313" key="1">
    <source>
        <dbReference type="EMBL" id="CAE7605376.1"/>
    </source>
</evidence>
<name>A0A812VA00_SYMPI</name>